<comment type="similarity">
    <text evidence="2">Belongs to the YbaB/EbfC family.</text>
</comment>
<protein>
    <recommendedName>
        <fullName evidence="2">Nucleoid-associated protein QCN29_33395</fullName>
    </recommendedName>
</protein>
<dbReference type="SUPFAM" id="SSF82607">
    <property type="entry name" value="YbaB-like"/>
    <property type="match status" value="1"/>
</dbReference>
<dbReference type="PANTHER" id="PTHR33449:SF1">
    <property type="entry name" value="NUCLEOID-ASSOCIATED PROTEIN YBAB"/>
    <property type="match status" value="1"/>
</dbReference>
<evidence type="ECO:0000313" key="5">
    <source>
        <dbReference type="Proteomes" id="UP001223144"/>
    </source>
</evidence>
<dbReference type="InterPro" id="IPR004401">
    <property type="entry name" value="YbaB/EbfC"/>
</dbReference>
<keyword evidence="3" id="KW-0175">Coiled coil</keyword>
<sequence>MQQFLQQAQAMQRNLLQAQQELTALRVQATSGNGAVRATVDGAARLQRLDIAPEAADPHDTEGLAELVLAAIREATQSAQELAQQKVLPTIAHTLGDSITANLRGSTGGV</sequence>
<proteinExistence type="inferred from homology"/>
<dbReference type="PANTHER" id="PTHR33449">
    <property type="entry name" value="NUCLEOID-ASSOCIATED PROTEIN YBAB"/>
    <property type="match status" value="1"/>
</dbReference>
<dbReference type="Gene3D" id="3.30.1310.10">
    <property type="entry name" value="Nucleoid-associated protein YbaB-like domain"/>
    <property type="match status" value="1"/>
</dbReference>
<keyword evidence="5" id="KW-1185">Reference proteome</keyword>
<keyword evidence="1 2" id="KW-0238">DNA-binding</keyword>
<comment type="subunit">
    <text evidence="2">Homodimer.</text>
</comment>
<dbReference type="NCBIfam" id="TIGR00103">
    <property type="entry name" value="DNA_YbaB_EbfC"/>
    <property type="match status" value="1"/>
</dbReference>
<comment type="caution">
    <text evidence="4">The sequence shown here is derived from an EMBL/GenBank/DDBJ whole genome shotgun (WGS) entry which is preliminary data.</text>
</comment>
<dbReference type="Pfam" id="PF02575">
    <property type="entry name" value="YbaB_DNA_bd"/>
    <property type="match status" value="1"/>
</dbReference>
<feature type="coiled-coil region" evidence="3">
    <location>
        <begin position="1"/>
        <end position="28"/>
    </location>
</feature>
<evidence type="ECO:0000256" key="3">
    <source>
        <dbReference type="SAM" id="Coils"/>
    </source>
</evidence>
<evidence type="ECO:0000256" key="1">
    <source>
        <dbReference type="ARBA" id="ARBA00023125"/>
    </source>
</evidence>
<accession>A0ABT6HY89</accession>
<organism evidence="4 5">
    <name type="scientific">Streptomyces chengmaiensis</name>
    <dbReference type="NCBI Taxonomy" id="3040919"/>
    <lineage>
        <taxon>Bacteria</taxon>
        <taxon>Bacillati</taxon>
        <taxon>Actinomycetota</taxon>
        <taxon>Actinomycetes</taxon>
        <taxon>Kitasatosporales</taxon>
        <taxon>Streptomycetaceae</taxon>
        <taxon>Streptomyces</taxon>
    </lineage>
</organism>
<evidence type="ECO:0000313" key="4">
    <source>
        <dbReference type="EMBL" id="MDH2393575.1"/>
    </source>
</evidence>
<dbReference type="Proteomes" id="UP001223144">
    <property type="component" value="Unassembled WGS sequence"/>
</dbReference>
<dbReference type="EMBL" id="JARWBG010000073">
    <property type="protein sequence ID" value="MDH2393575.1"/>
    <property type="molecule type" value="Genomic_DNA"/>
</dbReference>
<comment type="function">
    <text evidence="2">Binds to DNA and alters its conformation. May be involved in regulation of gene expression, nucleoid organization and DNA protection.</text>
</comment>
<reference evidence="4 5" key="1">
    <citation type="submission" date="2023-04" db="EMBL/GenBank/DDBJ databases">
        <title>Streptomyces chengmaiensis sp. nov. isolated from the stem of mangrove plant in Hainan.</title>
        <authorList>
            <person name="Huang X."/>
            <person name="Zhou S."/>
            <person name="Chu X."/>
            <person name="Xie Y."/>
            <person name="Lin Y."/>
        </authorList>
    </citation>
    <scope>NUCLEOTIDE SEQUENCE [LARGE SCALE GENOMIC DNA]</scope>
    <source>
        <strain evidence="4 5">HNM0663</strain>
    </source>
</reference>
<evidence type="ECO:0000256" key="2">
    <source>
        <dbReference type="HAMAP-Rule" id="MF_00274"/>
    </source>
</evidence>
<name>A0ABT6HY89_9ACTN</name>
<gene>
    <name evidence="4" type="ORF">QCN29_33395</name>
</gene>
<dbReference type="HAMAP" id="MF_00274">
    <property type="entry name" value="DNA_YbaB_EbfC"/>
    <property type="match status" value="1"/>
</dbReference>
<dbReference type="InterPro" id="IPR036894">
    <property type="entry name" value="YbaB-like_sf"/>
</dbReference>
<keyword evidence="2" id="KW-0963">Cytoplasm</keyword>
<comment type="subcellular location">
    <subcellularLocation>
        <location evidence="2">Cytoplasm</location>
        <location evidence="2">Nucleoid</location>
    </subcellularLocation>
</comment>